<feature type="region of interest" description="Disordered" evidence="1">
    <location>
        <begin position="114"/>
        <end position="196"/>
    </location>
</feature>
<proteinExistence type="predicted"/>
<keyword evidence="2" id="KW-1133">Transmembrane helix</keyword>
<sequence length="340" mass="35767">MDDKGEFAARRRRSGVWGDDADTGGVMAARSVPRPPFSTDLLADLHADNVPPEQAELLWPQVRRDPDAVRFLHSLDGVSAELRALSLDDRILHPIPSPVAARLDALLDELSRGEQPQPVATVHQLHRDGSGGEPPSTRPMPALDAVPQEPVSQHPIPDESIPDESIPDESIPDESIPPEPPTQDADISGAAPPEEPIVLDGHRAKRLRWFTAAAAAVAVIAGTLVAVDAVTDRTVSPKALPAEHGSTVALDDELSSAAVLSAMGRNDVIGPLSGPGAMAGCVKAAVPDRTVLGSTNVTYRGESAVLILLTGPRPPKITALVVRTGCSPADPQILDMRDIG</sequence>
<feature type="transmembrane region" description="Helical" evidence="2">
    <location>
        <begin position="209"/>
        <end position="227"/>
    </location>
</feature>
<organism evidence="3 4">
    <name type="scientific">Nocardia africana</name>
    <dbReference type="NCBI Taxonomy" id="134964"/>
    <lineage>
        <taxon>Bacteria</taxon>
        <taxon>Bacillati</taxon>
        <taxon>Actinomycetota</taxon>
        <taxon>Actinomycetes</taxon>
        <taxon>Mycobacteriales</taxon>
        <taxon>Nocardiaceae</taxon>
        <taxon>Nocardia</taxon>
    </lineage>
</organism>
<gene>
    <name evidence="3" type="ORF">NCTC13184_00271</name>
</gene>
<feature type="compositionally biased region" description="Acidic residues" evidence="1">
    <location>
        <begin position="160"/>
        <end position="172"/>
    </location>
</feature>
<evidence type="ECO:0008006" key="5">
    <source>
        <dbReference type="Google" id="ProtNLM"/>
    </source>
</evidence>
<keyword evidence="2" id="KW-0812">Transmembrane</keyword>
<dbReference type="AlphaFoldDB" id="A0A378WJN6"/>
<evidence type="ECO:0000313" key="4">
    <source>
        <dbReference type="Proteomes" id="UP000255082"/>
    </source>
</evidence>
<evidence type="ECO:0000256" key="2">
    <source>
        <dbReference type="SAM" id="Phobius"/>
    </source>
</evidence>
<name>A0A378WJN6_9NOCA</name>
<evidence type="ECO:0000313" key="3">
    <source>
        <dbReference type="EMBL" id="SUA40947.1"/>
    </source>
</evidence>
<feature type="region of interest" description="Disordered" evidence="1">
    <location>
        <begin position="1"/>
        <end position="33"/>
    </location>
</feature>
<protein>
    <recommendedName>
        <fullName evidence="5">Anti-sigma-M factor RsmA</fullName>
    </recommendedName>
</protein>
<dbReference type="Proteomes" id="UP000255082">
    <property type="component" value="Unassembled WGS sequence"/>
</dbReference>
<reference evidence="3 4" key="1">
    <citation type="submission" date="2018-06" db="EMBL/GenBank/DDBJ databases">
        <authorList>
            <consortium name="Pathogen Informatics"/>
            <person name="Doyle S."/>
        </authorList>
    </citation>
    <scope>NUCLEOTIDE SEQUENCE [LARGE SCALE GENOMIC DNA]</scope>
    <source>
        <strain evidence="3 4">NCTC13184</strain>
    </source>
</reference>
<keyword evidence="2" id="KW-0472">Membrane</keyword>
<evidence type="ECO:0000256" key="1">
    <source>
        <dbReference type="SAM" id="MobiDB-lite"/>
    </source>
</evidence>
<dbReference type="EMBL" id="UGRU01000001">
    <property type="protein sequence ID" value="SUA40947.1"/>
    <property type="molecule type" value="Genomic_DNA"/>
</dbReference>
<accession>A0A378WJN6</accession>